<dbReference type="RefSeq" id="WP_123205506.1">
    <property type="nucleotide sequence ID" value="NZ_RBEE01000012.1"/>
</dbReference>
<keyword evidence="2" id="KW-0378">Hydrolase</keyword>
<evidence type="ECO:0000313" key="2">
    <source>
        <dbReference type="EMBL" id="RNL54187.1"/>
    </source>
</evidence>
<dbReference type="OrthoDB" id="1490177at2"/>
<dbReference type="GO" id="GO:0016020">
    <property type="term" value="C:membrane"/>
    <property type="evidence" value="ECO:0007669"/>
    <property type="project" value="TreeGrafter"/>
</dbReference>
<dbReference type="GO" id="GO:0016787">
    <property type="term" value="F:hydrolase activity"/>
    <property type="evidence" value="ECO:0007669"/>
    <property type="project" value="UniProtKB-KW"/>
</dbReference>
<evidence type="ECO:0000313" key="3">
    <source>
        <dbReference type="Proteomes" id="UP000274046"/>
    </source>
</evidence>
<protein>
    <submittedName>
        <fullName evidence="2">Alpha/beta hydrolase</fullName>
    </submittedName>
</protein>
<sequence>MKRLKAMITELKSSTSIQDKNAEDLIRQYIFYSPKMPLRLHQEQILATSKAFTLPVADTYFTGAELTINCFSWGNGKTKILLTHGWASKAADFFELITELQKLDDVEIIAFDAPGNGSSESEFSNLMLYAESVKSIHENYAKVDVIIGHSLGCMANVIAIQESEIQSKLLISIAPLIRLKENFEQSMDSVNIPATAKANFFKNFSDEFPVAVDYFNLEELYTLQNKLPHFLAYDKEDHISPYAYLKPFLDKNQTIEAKTYEGAGHYKILKSPEVIADVVAKIKSTI</sequence>
<dbReference type="SUPFAM" id="SSF53474">
    <property type="entry name" value="alpha/beta-Hydrolases"/>
    <property type="match status" value="1"/>
</dbReference>
<name>A0A3N0BWU1_9SPHI</name>
<dbReference type="Gene3D" id="3.40.50.1820">
    <property type="entry name" value="alpha/beta hydrolase"/>
    <property type="match status" value="1"/>
</dbReference>
<dbReference type="InterPro" id="IPR000073">
    <property type="entry name" value="AB_hydrolase_1"/>
</dbReference>
<evidence type="ECO:0000259" key="1">
    <source>
        <dbReference type="Pfam" id="PF12697"/>
    </source>
</evidence>
<dbReference type="InterPro" id="IPR050266">
    <property type="entry name" value="AB_hydrolase_sf"/>
</dbReference>
<proteinExistence type="predicted"/>
<keyword evidence="3" id="KW-1185">Reference proteome</keyword>
<organism evidence="2 3">
    <name type="scientific">Pedobacter jejuensis</name>
    <dbReference type="NCBI Taxonomy" id="1268550"/>
    <lineage>
        <taxon>Bacteria</taxon>
        <taxon>Pseudomonadati</taxon>
        <taxon>Bacteroidota</taxon>
        <taxon>Sphingobacteriia</taxon>
        <taxon>Sphingobacteriales</taxon>
        <taxon>Sphingobacteriaceae</taxon>
        <taxon>Pedobacter</taxon>
    </lineage>
</organism>
<dbReference type="EMBL" id="RBEE01000012">
    <property type="protein sequence ID" value="RNL54187.1"/>
    <property type="molecule type" value="Genomic_DNA"/>
</dbReference>
<dbReference type="PANTHER" id="PTHR43798">
    <property type="entry name" value="MONOACYLGLYCEROL LIPASE"/>
    <property type="match status" value="1"/>
</dbReference>
<reference evidence="2 3" key="1">
    <citation type="submission" date="2018-10" db="EMBL/GenBank/DDBJ databases">
        <title>Genome sequencing of Pedobacter jejuensis TNB23.</title>
        <authorList>
            <person name="Cho Y.-J."/>
            <person name="Cho A."/>
            <person name="Kim O.-S."/>
        </authorList>
    </citation>
    <scope>NUCLEOTIDE SEQUENCE [LARGE SCALE GENOMIC DNA]</scope>
    <source>
        <strain evidence="2 3">TNB23</strain>
    </source>
</reference>
<dbReference type="InterPro" id="IPR029058">
    <property type="entry name" value="AB_hydrolase_fold"/>
</dbReference>
<comment type="caution">
    <text evidence="2">The sequence shown here is derived from an EMBL/GenBank/DDBJ whole genome shotgun (WGS) entry which is preliminary data.</text>
</comment>
<dbReference type="Pfam" id="PF12697">
    <property type="entry name" value="Abhydrolase_6"/>
    <property type="match status" value="1"/>
</dbReference>
<gene>
    <name evidence="2" type="ORF">D7004_08830</name>
</gene>
<accession>A0A3N0BWU1</accession>
<dbReference type="PANTHER" id="PTHR43798:SF33">
    <property type="entry name" value="HYDROLASE, PUTATIVE (AFU_ORTHOLOGUE AFUA_2G14860)-RELATED"/>
    <property type="match status" value="1"/>
</dbReference>
<dbReference type="AlphaFoldDB" id="A0A3N0BWU1"/>
<feature type="domain" description="AB hydrolase-1" evidence="1">
    <location>
        <begin position="80"/>
        <end position="187"/>
    </location>
</feature>
<dbReference type="Proteomes" id="UP000274046">
    <property type="component" value="Unassembled WGS sequence"/>
</dbReference>